<dbReference type="Proteomes" id="UP000076738">
    <property type="component" value="Unassembled WGS sequence"/>
</dbReference>
<evidence type="ECO:0000313" key="3">
    <source>
        <dbReference type="Proteomes" id="UP000076738"/>
    </source>
</evidence>
<dbReference type="EMBL" id="KV417308">
    <property type="protein sequence ID" value="KZO92676.1"/>
    <property type="molecule type" value="Genomic_DNA"/>
</dbReference>
<evidence type="ECO:0000256" key="1">
    <source>
        <dbReference type="SAM" id="Phobius"/>
    </source>
</evidence>
<proteinExistence type="predicted"/>
<keyword evidence="1" id="KW-0812">Transmembrane</keyword>
<keyword evidence="3" id="KW-1185">Reference proteome</keyword>
<keyword evidence="1" id="KW-1133">Transmembrane helix</keyword>
<reference evidence="2 3" key="1">
    <citation type="journal article" date="2016" name="Mol. Biol. Evol.">
        <title>Comparative Genomics of Early-Diverging Mushroom-Forming Fungi Provides Insights into the Origins of Lignocellulose Decay Capabilities.</title>
        <authorList>
            <person name="Nagy L.G."/>
            <person name="Riley R."/>
            <person name="Tritt A."/>
            <person name="Adam C."/>
            <person name="Daum C."/>
            <person name="Floudas D."/>
            <person name="Sun H."/>
            <person name="Yadav J.S."/>
            <person name="Pangilinan J."/>
            <person name="Larsson K.H."/>
            <person name="Matsuura K."/>
            <person name="Barry K."/>
            <person name="Labutti K."/>
            <person name="Kuo R."/>
            <person name="Ohm R.A."/>
            <person name="Bhattacharya S.S."/>
            <person name="Shirouzu T."/>
            <person name="Yoshinaga Y."/>
            <person name="Martin F.M."/>
            <person name="Grigoriev I.V."/>
            <person name="Hibbett D.S."/>
        </authorList>
    </citation>
    <scope>NUCLEOTIDE SEQUENCE [LARGE SCALE GENOMIC DNA]</scope>
    <source>
        <strain evidence="2 3">TUFC12733</strain>
    </source>
</reference>
<gene>
    <name evidence="2" type="ORF">CALVIDRAFT_301036</name>
</gene>
<dbReference type="AlphaFoldDB" id="A0A167IIE7"/>
<feature type="transmembrane region" description="Helical" evidence="1">
    <location>
        <begin position="16"/>
        <end position="39"/>
    </location>
</feature>
<organism evidence="2 3">
    <name type="scientific">Calocera viscosa (strain TUFC12733)</name>
    <dbReference type="NCBI Taxonomy" id="1330018"/>
    <lineage>
        <taxon>Eukaryota</taxon>
        <taxon>Fungi</taxon>
        <taxon>Dikarya</taxon>
        <taxon>Basidiomycota</taxon>
        <taxon>Agaricomycotina</taxon>
        <taxon>Dacrymycetes</taxon>
        <taxon>Dacrymycetales</taxon>
        <taxon>Dacrymycetaceae</taxon>
        <taxon>Calocera</taxon>
    </lineage>
</organism>
<protein>
    <submittedName>
        <fullName evidence="2">Uncharacterized protein</fullName>
    </submittedName>
</protein>
<accession>A0A167IIE7</accession>
<name>A0A167IIE7_CALVF</name>
<sequence>MRDLLVSVQGYSFGPLYYASLYLLHPLCRLTSVITLFHLDFASRRRPSVSAVRFLLNHHLLRHHNRIRFLVHGLISRCASQILRCTPVDLDGPHPLSNKRPFSKAIDQSFLA</sequence>
<keyword evidence="1" id="KW-0472">Membrane</keyword>
<evidence type="ECO:0000313" key="2">
    <source>
        <dbReference type="EMBL" id="KZO92676.1"/>
    </source>
</evidence>